<evidence type="ECO:0000313" key="2">
    <source>
        <dbReference type="EMBL" id="KAK7059755.1"/>
    </source>
</evidence>
<dbReference type="Proteomes" id="UP001362999">
    <property type="component" value="Unassembled WGS sequence"/>
</dbReference>
<feature type="region of interest" description="Disordered" evidence="1">
    <location>
        <begin position="84"/>
        <end position="111"/>
    </location>
</feature>
<accession>A0AAW0E7B2</accession>
<protein>
    <submittedName>
        <fullName evidence="2">Uncharacterized protein</fullName>
    </submittedName>
</protein>
<evidence type="ECO:0000313" key="3">
    <source>
        <dbReference type="Proteomes" id="UP001362999"/>
    </source>
</evidence>
<gene>
    <name evidence="2" type="ORF">R3P38DRAFT_2759143</name>
</gene>
<comment type="caution">
    <text evidence="2">The sequence shown here is derived from an EMBL/GenBank/DDBJ whole genome shotgun (WGS) entry which is preliminary data.</text>
</comment>
<feature type="compositionally biased region" description="Acidic residues" evidence="1">
    <location>
        <begin position="93"/>
        <end position="111"/>
    </location>
</feature>
<reference evidence="2 3" key="1">
    <citation type="journal article" date="2024" name="J Genomics">
        <title>Draft genome sequencing and assembly of Favolaschia claudopus CIRM-BRFM 2984 isolated from oak limbs.</title>
        <authorList>
            <person name="Navarro D."/>
            <person name="Drula E."/>
            <person name="Chaduli D."/>
            <person name="Cazenave R."/>
            <person name="Ahrendt S."/>
            <person name="Wang J."/>
            <person name="Lipzen A."/>
            <person name="Daum C."/>
            <person name="Barry K."/>
            <person name="Grigoriev I.V."/>
            <person name="Favel A."/>
            <person name="Rosso M.N."/>
            <person name="Martin F."/>
        </authorList>
    </citation>
    <scope>NUCLEOTIDE SEQUENCE [LARGE SCALE GENOMIC DNA]</scope>
    <source>
        <strain evidence="2 3">CIRM-BRFM 2984</strain>
    </source>
</reference>
<organism evidence="2 3">
    <name type="scientific">Favolaschia claudopus</name>
    <dbReference type="NCBI Taxonomy" id="2862362"/>
    <lineage>
        <taxon>Eukaryota</taxon>
        <taxon>Fungi</taxon>
        <taxon>Dikarya</taxon>
        <taxon>Basidiomycota</taxon>
        <taxon>Agaricomycotina</taxon>
        <taxon>Agaricomycetes</taxon>
        <taxon>Agaricomycetidae</taxon>
        <taxon>Agaricales</taxon>
        <taxon>Marasmiineae</taxon>
        <taxon>Mycenaceae</taxon>
        <taxon>Favolaschia</taxon>
    </lineage>
</organism>
<feature type="region of interest" description="Disordered" evidence="1">
    <location>
        <begin position="1"/>
        <end position="27"/>
    </location>
</feature>
<feature type="compositionally biased region" description="Polar residues" evidence="1">
    <location>
        <begin position="1"/>
        <end position="25"/>
    </location>
</feature>
<keyword evidence="3" id="KW-1185">Reference proteome</keyword>
<dbReference type="EMBL" id="JAWWNJ010000003">
    <property type="protein sequence ID" value="KAK7059755.1"/>
    <property type="molecule type" value="Genomic_DNA"/>
</dbReference>
<sequence length="178" mass="20181">MANVGASQSIGTDMESDSSSDQIQNLRPRKQIRLKFINCLERSSTHSVPEDEHGGDILECAEVILTWLNDSATSFDAAEIEQGSEKDFWSSEIDTDNDSTESENEFEDSEPEVEQYKDRMISMGECEEGSTYNELLFKNLVDMSEISESCHCLSVAESKPTHLYIDERNRVVEPNRRL</sequence>
<name>A0AAW0E7B2_9AGAR</name>
<evidence type="ECO:0000256" key="1">
    <source>
        <dbReference type="SAM" id="MobiDB-lite"/>
    </source>
</evidence>
<dbReference type="AlphaFoldDB" id="A0AAW0E7B2"/>
<proteinExistence type="predicted"/>